<gene>
    <name evidence="1" type="ORF">GHNINEIG_00620</name>
</gene>
<evidence type="ECO:0000313" key="1">
    <source>
        <dbReference type="EMBL" id="QBZ82588.1"/>
    </source>
</evidence>
<dbReference type="AlphaFoldDB" id="A0A4P7NY92"/>
<organism evidence="1 2">
    <name type="scientific">Hydrogenovibrio crunogenus</name>
    <dbReference type="NCBI Taxonomy" id="39765"/>
    <lineage>
        <taxon>Bacteria</taxon>
        <taxon>Pseudomonadati</taxon>
        <taxon>Pseudomonadota</taxon>
        <taxon>Gammaproteobacteria</taxon>
        <taxon>Thiotrichales</taxon>
        <taxon>Piscirickettsiaceae</taxon>
        <taxon>Hydrogenovibrio</taxon>
    </lineage>
</organism>
<keyword evidence="1" id="KW-0547">Nucleotide-binding</keyword>
<keyword evidence="1" id="KW-0067">ATP-binding</keyword>
<accession>A0A4P7NY92</accession>
<name>A0A4P7NY92_9GAMM</name>
<reference evidence="1 2" key="1">
    <citation type="submission" date="2018-08" db="EMBL/GenBank/DDBJ databases">
        <title>Horizontal acquisition of hydrogen conversion ability and other habitat adaptations in Hydrogenovibrio crunogenus strains.</title>
        <authorList>
            <person name="Gonnella G."/>
            <person name="Adam N."/>
            <person name="Perner M."/>
        </authorList>
    </citation>
    <scope>NUCLEOTIDE SEQUENCE [LARGE SCALE GENOMIC DNA]</scope>
    <source>
        <strain evidence="1 2">SP-41</strain>
    </source>
</reference>
<evidence type="ECO:0000313" key="2">
    <source>
        <dbReference type="Proteomes" id="UP000296201"/>
    </source>
</evidence>
<dbReference type="GO" id="GO:0005524">
    <property type="term" value="F:ATP binding"/>
    <property type="evidence" value="ECO:0007669"/>
    <property type="project" value="UniProtKB-KW"/>
</dbReference>
<keyword evidence="2" id="KW-1185">Reference proteome</keyword>
<dbReference type="RefSeq" id="WP_135795285.1">
    <property type="nucleotide sequence ID" value="NZ_CP032096.1"/>
</dbReference>
<sequence>MQSKPYHWIRLELVPLPGLNDQVKKVLYWNPDAAELVGDGAEEILQMIQLAQKDGFINGSSISHFEITSPLNKPSELAAILTQHYWIVPEPVMGPTSESVNQPGLVEMPLH</sequence>
<dbReference type="OrthoDB" id="5616384at2"/>
<protein>
    <submittedName>
        <fullName evidence="1">ATP-binding protein</fullName>
    </submittedName>
</protein>
<proteinExistence type="predicted"/>
<dbReference type="Proteomes" id="UP000296201">
    <property type="component" value="Chromosome"/>
</dbReference>
<dbReference type="EMBL" id="CP032096">
    <property type="protein sequence ID" value="QBZ82588.1"/>
    <property type="molecule type" value="Genomic_DNA"/>
</dbReference>